<dbReference type="PROSITE" id="PS51257">
    <property type="entry name" value="PROKAR_LIPOPROTEIN"/>
    <property type="match status" value="1"/>
</dbReference>
<feature type="compositionally biased region" description="Polar residues" evidence="1">
    <location>
        <begin position="38"/>
        <end position="52"/>
    </location>
</feature>
<proteinExistence type="predicted"/>
<feature type="region of interest" description="Disordered" evidence="1">
    <location>
        <begin position="20"/>
        <end position="67"/>
    </location>
</feature>
<evidence type="ECO:0000313" key="3">
    <source>
        <dbReference type="Proteomes" id="UP000523007"/>
    </source>
</evidence>
<reference evidence="2 3" key="1">
    <citation type="submission" date="2020-08" db="EMBL/GenBank/DDBJ databases">
        <title>Sequencing the genomes of 1000 actinobacteria strains.</title>
        <authorList>
            <person name="Klenk H.-P."/>
        </authorList>
    </citation>
    <scope>NUCLEOTIDE SEQUENCE [LARGE SCALE GENOMIC DNA]</scope>
    <source>
        <strain evidence="2 3">DSM 102030</strain>
    </source>
</reference>
<organism evidence="2 3">
    <name type="scientific">Lipingzhangella halophila</name>
    <dbReference type="NCBI Taxonomy" id="1783352"/>
    <lineage>
        <taxon>Bacteria</taxon>
        <taxon>Bacillati</taxon>
        <taxon>Actinomycetota</taxon>
        <taxon>Actinomycetes</taxon>
        <taxon>Streptosporangiales</taxon>
        <taxon>Nocardiopsidaceae</taxon>
        <taxon>Lipingzhangella</taxon>
    </lineage>
</organism>
<feature type="region of interest" description="Disordered" evidence="1">
    <location>
        <begin position="88"/>
        <end position="112"/>
    </location>
</feature>
<sequence>MYRLRAATATGVVAVLVGLGAGCGGGEPPEPDSDRTPALQTLEPSEQPSADASPSVEPGEEESLTIRQGAVRQVFELRIGVAAVSEDEANLSIGYESDPDDEQTEDVGGAAEESFDLDSGYTVTIDEIAQAQDEAEDLGEGTGVVTVTVTAPE</sequence>
<accession>A0A7W7W6K0</accession>
<dbReference type="Proteomes" id="UP000523007">
    <property type="component" value="Unassembled WGS sequence"/>
</dbReference>
<evidence type="ECO:0000256" key="1">
    <source>
        <dbReference type="SAM" id="MobiDB-lite"/>
    </source>
</evidence>
<dbReference type="RefSeq" id="WP_184584781.1">
    <property type="nucleotide sequence ID" value="NZ_JACHJT010000002.1"/>
</dbReference>
<dbReference type="AlphaFoldDB" id="A0A7W7W6K0"/>
<evidence type="ECO:0000313" key="2">
    <source>
        <dbReference type="EMBL" id="MBB4934994.1"/>
    </source>
</evidence>
<comment type="caution">
    <text evidence="2">The sequence shown here is derived from an EMBL/GenBank/DDBJ whole genome shotgun (WGS) entry which is preliminary data.</text>
</comment>
<gene>
    <name evidence="2" type="ORF">F4561_005888</name>
</gene>
<dbReference type="EMBL" id="JACHJT010000002">
    <property type="protein sequence ID" value="MBB4934994.1"/>
    <property type="molecule type" value="Genomic_DNA"/>
</dbReference>
<keyword evidence="3" id="KW-1185">Reference proteome</keyword>
<protein>
    <submittedName>
        <fullName evidence="2">Uncharacterized protein</fullName>
    </submittedName>
</protein>
<name>A0A7W7W6K0_9ACTN</name>